<keyword evidence="8" id="KW-0564">Palmitate</keyword>
<feature type="binding site" evidence="10">
    <location>
        <position position="44"/>
    </location>
    <ligand>
        <name>ATP</name>
        <dbReference type="ChEBI" id="CHEBI:30616"/>
    </ligand>
</feature>
<keyword evidence="7 12" id="KW-0472">Membrane</keyword>
<keyword evidence="14" id="KW-0723">Serine/threonine-protein kinase</keyword>
<dbReference type="InterPro" id="IPR025971">
    <property type="entry name" value="LppP/LprE"/>
</dbReference>
<dbReference type="Pfam" id="PF00069">
    <property type="entry name" value="Pkinase"/>
    <property type="match status" value="1"/>
</dbReference>
<dbReference type="Gene3D" id="1.10.510.10">
    <property type="entry name" value="Transferase(Phosphotransferase) domain 1"/>
    <property type="match status" value="1"/>
</dbReference>
<feature type="domain" description="Protein kinase" evidence="13">
    <location>
        <begin position="16"/>
        <end position="265"/>
    </location>
</feature>
<dbReference type="Gene3D" id="3.30.200.20">
    <property type="entry name" value="Phosphorylase Kinase, domain 1"/>
    <property type="match status" value="1"/>
</dbReference>
<keyword evidence="2" id="KW-0808">Transferase</keyword>
<feature type="region of interest" description="Disordered" evidence="11">
    <location>
        <begin position="570"/>
        <end position="594"/>
    </location>
</feature>
<dbReference type="CDD" id="cd14014">
    <property type="entry name" value="STKc_PknB_like"/>
    <property type="match status" value="1"/>
</dbReference>
<evidence type="ECO:0000256" key="7">
    <source>
        <dbReference type="ARBA" id="ARBA00023136"/>
    </source>
</evidence>
<proteinExistence type="predicted"/>
<evidence type="ECO:0000256" key="2">
    <source>
        <dbReference type="ARBA" id="ARBA00022679"/>
    </source>
</evidence>
<dbReference type="HOGENOM" id="CLU_000288_135_1_11"/>
<sequence>MLTPLGDKDPRQIGPYRIQSLLGRGGMGAVYLGFSPEDKAVAVKVPAPALARDEQFRSRFRREVDAARRVHGPAVARVLDADTAGDRPWMATEYVEGKSLAEAVSDRGQLDDRLLTGLAAGLAEALVAIHDAGVVHRDLKPANIVLAWDGPRVIDFGVASASDTTRHTSTGVLIGTIVWMAPEQLRGERAGPAADVFAWGACVAFAATGHPPFRAPTPEAVGVRILNAAPELSGVPSGLLPIVRSALDKDPARRPTAIELRDRLLRGAAGDNLSGAAATERVVTSDERYETAMARLWELPPATPDPSAPRRPPAGPPRPTARQEYSTPPYTRSTPPPAHGSSGGYGDRGYGDRGYGDAGYGDSGYRGPGYPAAGGGGRTPPPTPRAGRRGAMVALVAVFVLLVVGGLVAGALALMKNGSPGSDAASTGSPSDTGAGTTAAGGPTATTSRASATAVPTTPRRLTKQDVRDRVKSLGYSADLSTFDAARPLNVVIGSQTVASGNPDGSDALVQRAFVFTDTEFLGYDTSQPSRQIKVIATTKSYVVLEYGTFAADDPDCCPTGTARVRFNWDGQHFTPQDPSAIPPSDPTVDGSRR</sequence>
<dbReference type="PROSITE" id="PS50011">
    <property type="entry name" value="PROTEIN_KINASE_DOM"/>
    <property type="match status" value="1"/>
</dbReference>
<keyword evidence="12" id="KW-0812">Transmembrane</keyword>
<evidence type="ECO:0000259" key="13">
    <source>
        <dbReference type="PROSITE" id="PS50011"/>
    </source>
</evidence>
<evidence type="ECO:0000256" key="4">
    <source>
        <dbReference type="ARBA" id="ARBA00022741"/>
    </source>
</evidence>
<dbReference type="Pfam" id="PF14041">
    <property type="entry name" value="Lipoprotein_21"/>
    <property type="match status" value="1"/>
</dbReference>
<dbReference type="PROSITE" id="PS00107">
    <property type="entry name" value="PROTEIN_KINASE_ATP"/>
    <property type="match status" value="1"/>
</dbReference>
<feature type="region of interest" description="Disordered" evidence="11">
    <location>
        <begin position="299"/>
        <end position="387"/>
    </location>
</feature>
<evidence type="ECO:0000256" key="3">
    <source>
        <dbReference type="ARBA" id="ARBA00022729"/>
    </source>
</evidence>
<evidence type="ECO:0000256" key="5">
    <source>
        <dbReference type="ARBA" id="ARBA00022777"/>
    </source>
</evidence>
<keyword evidence="15" id="KW-1185">Reference proteome</keyword>
<dbReference type="GO" id="GO:0004674">
    <property type="term" value="F:protein serine/threonine kinase activity"/>
    <property type="evidence" value="ECO:0007669"/>
    <property type="project" value="UniProtKB-KW"/>
</dbReference>
<dbReference type="PANTHER" id="PTHR43289:SF34">
    <property type="entry name" value="SERINE_THREONINE-PROTEIN KINASE YBDM-RELATED"/>
    <property type="match status" value="1"/>
</dbReference>
<evidence type="ECO:0000256" key="12">
    <source>
        <dbReference type="SAM" id="Phobius"/>
    </source>
</evidence>
<evidence type="ECO:0000256" key="1">
    <source>
        <dbReference type="ARBA" id="ARBA00022475"/>
    </source>
</evidence>
<evidence type="ECO:0000256" key="11">
    <source>
        <dbReference type="SAM" id="MobiDB-lite"/>
    </source>
</evidence>
<accession>E3J1E8</accession>
<feature type="region of interest" description="Disordered" evidence="11">
    <location>
        <begin position="418"/>
        <end position="468"/>
    </location>
</feature>
<evidence type="ECO:0000313" key="15">
    <source>
        <dbReference type="Proteomes" id="UP000002484"/>
    </source>
</evidence>
<keyword evidence="9" id="KW-0449">Lipoprotein</keyword>
<dbReference type="Proteomes" id="UP000002484">
    <property type="component" value="Chromosome"/>
</dbReference>
<evidence type="ECO:0000256" key="8">
    <source>
        <dbReference type="ARBA" id="ARBA00023139"/>
    </source>
</evidence>
<feature type="compositionally biased region" description="Gly residues" evidence="11">
    <location>
        <begin position="356"/>
        <end position="378"/>
    </location>
</feature>
<dbReference type="InterPro" id="IPR008271">
    <property type="entry name" value="Ser/Thr_kinase_AS"/>
</dbReference>
<feature type="compositionally biased region" description="Low complexity" evidence="11">
    <location>
        <begin position="320"/>
        <end position="333"/>
    </location>
</feature>
<keyword evidence="1" id="KW-1003">Cell membrane</keyword>
<dbReference type="EMBL" id="CP002299">
    <property type="protein sequence ID" value="ADP80469.1"/>
    <property type="molecule type" value="Genomic_DNA"/>
</dbReference>
<dbReference type="InterPro" id="IPR000719">
    <property type="entry name" value="Prot_kinase_dom"/>
</dbReference>
<dbReference type="InterPro" id="IPR011009">
    <property type="entry name" value="Kinase-like_dom_sf"/>
</dbReference>
<dbReference type="KEGG" id="fri:FraEuI1c_2433"/>
<dbReference type="InParanoid" id="E3J1E8"/>
<dbReference type="SUPFAM" id="SSF56112">
    <property type="entry name" value="Protein kinase-like (PK-like)"/>
    <property type="match status" value="1"/>
</dbReference>
<reference evidence="14 15" key="1">
    <citation type="submission" date="2010-10" db="EMBL/GenBank/DDBJ databases">
        <title>Complete sequence of Frankia sp. EuI1c.</title>
        <authorList>
            <consortium name="US DOE Joint Genome Institute"/>
            <person name="Lucas S."/>
            <person name="Copeland A."/>
            <person name="Lapidus A."/>
            <person name="Cheng J.-F."/>
            <person name="Bruce D."/>
            <person name="Goodwin L."/>
            <person name="Pitluck S."/>
            <person name="Chertkov O."/>
            <person name="Detter J.C."/>
            <person name="Han C."/>
            <person name="Tapia R."/>
            <person name="Land M."/>
            <person name="Hauser L."/>
            <person name="Jeffries C."/>
            <person name="Kyrpides N."/>
            <person name="Ivanova N."/>
            <person name="Mikhailova N."/>
            <person name="Beauchemin N."/>
            <person name="Sen A."/>
            <person name="Sur S.A."/>
            <person name="Gtari M."/>
            <person name="Wall L."/>
            <person name="Tisa L."/>
            <person name="Woyke T."/>
        </authorList>
    </citation>
    <scope>NUCLEOTIDE SEQUENCE [LARGE SCALE GENOMIC DNA]</scope>
    <source>
        <strain evidence="15">DSM 45817 / CECT 9037 / EuI1c</strain>
    </source>
</reference>
<dbReference type="SMART" id="SM00220">
    <property type="entry name" value="S_TKc"/>
    <property type="match status" value="1"/>
</dbReference>
<name>E3J1E8_PSEI1</name>
<keyword evidence="5 14" id="KW-0418">Kinase</keyword>
<dbReference type="STRING" id="298654.FraEuI1c_2433"/>
<evidence type="ECO:0000313" key="14">
    <source>
        <dbReference type="EMBL" id="ADP80469.1"/>
    </source>
</evidence>
<keyword evidence="6 10" id="KW-0067">ATP-binding</keyword>
<gene>
    <name evidence="14" type="ordered locus">FraEuI1c_2433</name>
</gene>
<dbReference type="PROSITE" id="PS00108">
    <property type="entry name" value="PROTEIN_KINASE_ST"/>
    <property type="match status" value="1"/>
</dbReference>
<evidence type="ECO:0000256" key="10">
    <source>
        <dbReference type="PROSITE-ProRule" id="PRU10141"/>
    </source>
</evidence>
<dbReference type="RefSeq" id="WP_013423587.1">
    <property type="nucleotide sequence ID" value="NC_014666.1"/>
</dbReference>
<protein>
    <submittedName>
        <fullName evidence="14">Serine/threonine protein kinase</fullName>
    </submittedName>
</protein>
<dbReference type="InterPro" id="IPR017441">
    <property type="entry name" value="Protein_kinase_ATP_BS"/>
</dbReference>
<feature type="transmembrane region" description="Helical" evidence="12">
    <location>
        <begin position="391"/>
        <end position="414"/>
    </location>
</feature>
<dbReference type="eggNOG" id="COG0515">
    <property type="taxonomic scope" value="Bacteria"/>
</dbReference>
<dbReference type="AlphaFoldDB" id="E3J1E8"/>
<evidence type="ECO:0000256" key="9">
    <source>
        <dbReference type="ARBA" id="ARBA00023288"/>
    </source>
</evidence>
<feature type="compositionally biased region" description="Pro residues" evidence="11">
    <location>
        <begin position="301"/>
        <end position="319"/>
    </location>
</feature>
<organism evidence="14 15">
    <name type="scientific">Pseudofrankia inefficax (strain DSM 45817 / CECT 9037 / DDB 130130 / EuI1c)</name>
    <name type="common">Frankia inefficax</name>
    <dbReference type="NCBI Taxonomy" id="298654"/>
    <lineage>
        <taxon>Bacteria</taxon>
        <taxon>Bacillati</taxon>
        <taxon>Actinomycetota</taxon>
        <taxon>Actinomycetes</taxon>
        <taxon>Frankiales</taxon>
        <taxon>Frankiaceae</taxon>
        <taxon>Pseudofrankia</taxon>
    </lineage>
</organism>
<feature type="compositionally biased region" description="Low complexity" evidence="11">
    <location>
        <begin position="424"/>
        <end position="459"/>
    </location>
</feature>
<keyword evidence="3" id="KW-0732">Signal</keyword>
<keyword evidence="12" id="KW-1133">Transmembrane helix</keyword>
<dbReference type="OrthoDB" id="3217681at2"/>
<keyword evidence="4 10" id="KW-0547">Nucleotide-binding</keyword>
<dbReference type="GO" id="GO:0005524">
    <property type="term" value="F:ATP binding"/>
    <property type="evidence" value="ECO:0007669"/>
    <property type="project" value="UniProtKB-UniRule"/>
</dbReference>
<dbReference type="PANTHER" id="PTHR43289">
    <property type="entry name" value="MITOGEN-ACTIVATED PROTEIN KINASE KINASE KINASE 20-RELATED"/>
    <property type="match status" value="1"/>
</dbReference>
<evidence type="ECO:0000256" key="6">
    <source>
        <dbReference type="ARBA" id="ARBA00022840"/>
    </source>
</evidence>